<keyword evidence="2" id="KW-0378">Hydrolase</keyword>
<dbReference type="Gene3D" id="3.40.190.80">
    <property type="match status" value="1"/>
</dbReference>
<protein>
    <submittedName>
        <fullName evidence="4">Inositol monophosphatase family protein</fullName>
    </submittedName>
</protein>
<evidence type="ECO:0000256" key="3">
    <source>
        <dbReference type="ARBA" id="ARBA00022842"/>
    </source>
</evidence>
<evidence type="ECO:0000256" key="2">
    <source>
        <dbReference type="ARBA" id="ARBA00022801"/>
    </source>
</evidence>
<sequence>MDYQLHNRVLTWLQIAGNSLRQSFNRTIQVSEKTSPRDLVTEMDQATQDYLVQQIQTYYPDHQILGEEEQADRVNGTEGMLWIIDPIDGTLNFVKQQRFFGIMIGIYQEGQPIAGYIYDVMQDDLYYGIVNDGVYHNQVPLDPLPIESLADSLIVGNVHLFVNNDFNARALLEQSLGVRSYGCSAYEMIAVIRGEAGLYLSAGLCPWDFAAGYAILTAMGYAASQPDGQALSLLERCPGVFAHPTVYQEAMQLMNP</sequence>
<dbReference type="Pfam" id="PF00459">
    <property type="entry name" value="Inositol_P"/>
    <property type="match status" value="1"/>
</dbReference>
<dbReference type="CDD" id="cd01637">
    <property type="entry name" value="IMPase_like"/>
    <property type="match status" value="1"/>
</dbReference>
<dbReference type="SUPFAM" id="SSF56655">
    <property type="entry name" value="Carbohydrate phosphatase"/>
    <property type="match status" value="1"/>
</dbReference>
<name>A0ABS0LR55_9LACT</name>
<comment type="caution">
    <text evidence="4">The sequence shown here is derived from an EMBL/GenBank/DDBJ whole genome shotgun (WGS) entry which is preliminary data.</text>
</comment>
<dbReference type="Proteomes" id="UP000721415">
    <property type="component" value="Unassembled WGS sequence"/>
</dbReference>
<evidence type="ECO:0000256" key="1">
    <source>
        <dbReference type="ARBA" id="ARBA00022723"/>
    </source>
</evidence>
<reference evidence="4 5" key="1">
    <citation type="submission" date="2020-07" db="EMBL/GenBank/DDBJ databases">
        <title>Facklamia lactis sp. nov., isolated from raw milk.</title>
        <authorList>
            <person name="Doll E.V."/>
            <person name="Huptas C."/>
            <person name="Staib L."/>
            <person name="Wenning M."/>
            <person name="Scherer S."/>
        </authorList>
    </citation>
    <scope>NUCLEOTIDE SEQUENCE [LARGE SCALE GENOMIC DNA]</scope>
    <source>
        <strain evidence="4 5">DSM 111018</strain>
    </source>
</reference>
<dbReference type="PANTHER" id="PTHR20854:SF4">
    <property type="entry name" value="INOSITOL-1-MONOPHOSPHATASE-RELATED"/>
    <property type="match status" value="1"/>
</dbReference>
<dbReference type="EMBL" id="JACBXQ010000004">
    <property type="protein sequence ID" value="MBG9986636.1"/>
    <property type="molecule type" value="Genomic_DNA"/>
</dbReference>
<gene>
    <name evidence="4" type="ORF">HZY91_06975</name>
</gene>
<keyword evidence="1" id="KW-0479">Metal-binding</keyword>
<keyword evidence="5" id="KW-1185">Reference proteome</keyword>
<dbReference type="PRINTS" id="PR00377">
    <property type="entry name" value="IMPHPHTASES"/>
</dbReference>
<dbReference type="InterPro" id="IPR020583">
    <property type="entry name" value="Inositol_monoP_metal-BS"/>
</dbReference>
<evidence type="ECO:0000313" key="5">
    <source>
        <dbReference type="Proteomes" id="UP000721415"/>
    </source>
</evidence>
<accession>A0ABS0LR55</accession>
<organism evidence="4 5">
    <name type="scientific">Facklamia lactis</name>
    <dbReference type="NCBI Taxonomy" id="2749967"/>
    <lineage>
        <taxon>Bacteria</taxon>
        <taxon>Bacillati</taxon>
        <taxon>Bacillota</taxon>
        <taxon>Bacilli</taxon>
        <taxon>Lactobacillales</taxon>
        <taxon>Aerococcaceae</taxon>
        <taxon>Facklamia</taxon>
    </lineage>
</organism>
<dbReference type="Gene3D" id="3.30.540.10">
    <property type="entry name" value="Fructose-1,6-Bisphosphatase, subunit A, domain 1"/>
    <property type="match status" value="1"/>
</dbReference>
<proteinExistence type="predicted"/>
<dbReference type="PANTHER" id="PTHR20854">
    <property type="entry name" value="INOSITOL MONOPHOSPHATASE"/>
    <property type="match status" value="1"/>
</dbReference>
<evidence type="ECO:0000313" key="4">
    <source>
        <dbReference type="EMBL" id="MBG9986636.1"/>
    </source>
</evidence>
<dbReference type="PROSITE" id="PS00629">
    <property type="entry name" value="IMP_1"/>
    <property type="match status" value="1"/>
</dbReference>
<dbReference type="InterPro" id="IPR000760">
    <property type="entry name" value="Inositol_monophosphatase-like"/>
</dbReference>
<keyword evidence="3" id="KW-0460">Magnesium</keyword>
<dbReference type="RefSeq" id="WP_197115559.1">
    <property type="nucleotide sequence ID" value="NZ_JACBXQ010000004.1"/>
</dbReference>